<evidence type="ECO:0000256" key="1">
    <source>
        <dbReference type="ARBA" id="ARBA00004141"/>
    </source>
</evidence>
<evidence type="ECO:0000256" key="2">
    <source>
        <dbReference type="ARBA" id="ARBA00022692"/>
    </source>
</evidence>
<dbReference type="OrthoDB" id="9778229at2"/>
<dbReference type="EMBL" id="QNTQ01000005">
    <property type="protein sequence ID" value="RBI86343.1"/>
    <property type="molecule type" value="Genomic_DNA"/>
</dbReference>
<evidence type="ECO:0000256" key="5">
    <source>
        <dbReference type="SAM" id="Phobius"/>
    </source>
</evidence>
<gene>
    <name evidence="7" type="ORF">DRV85_06235</name>
</gene>
<keyword evidence="4 5" id="KW-0472">Membrane</keyword>
<evidence type="ECO:0000313" key="7">
    <source>
        <dbReference type="EMBL" id="RBI86343.1"/>
    </source>
</evidence>
<feature type="domain" description="Cation/H+ exchanger transmembrane" evidence="6">
    <location>
        <begin position="21"/>
        <end position="377"/>
    </location>
</feature>
<name>A0A365UAU6_9RHOB</name>
<protein>
    <submittedName>
        <fullName evidence="7">Cation:proton antiporter</fullName>
    </submittedName>
</protein>
<evidence type="ECO:0000256" key="3">
    <source>
        <dbReference type="ARBA" id="ARBA00022989"/>
    </source>
</evidence>
<keyword evidence="2 5" id="KW-0812">Transmembrane</keyword>
<dbReference type="Proteomes" id="UP000253370">
    <property type="component" value="Unassembled WGS sequence"/>
</dbReference>
<dbReference type="InterPro" id="IPR006153">
    <property type="entry name" value="Cation/H_exchanger_TM"/>
</dbReference>
<feature type="transmembrane region" description="Helical" evidence="5">
    <location>
        <begin position="228"/>
        <end position="258"/>
    </location>
</feature>
<sequence length="394" mass="39960">MGHVETASLVPVLLALGGLFLAGLLADAVGRRTALPRVTLLLACGIAAGGGGLDLIPQAAQDWYGFLSVTALTMVAFLLGGALDARTLAAHGRAILAVSLAIVGITLLLVAAGLWALGLDPATALVLGAIATATAPAATEDAIRQSGCRGGFVDTLRGIVAIDDAWGMVAFALAVVVAQALLGANGGHMLAEAAWEIGGALALGGAIGLPAAALTGRLSPGEPLQTEALGLVFLTAGLAIWLEVSFLLAGMTVGAVIVNRARHHERAFHEIEHIQWPFMLLFFILAGASLDPESLVALGALGAGYAALRIAARLGGGWLGARLGGAPARERWLYGPALLPQAGVAVGMALVAAQEFPERAEMILTLTIGTTVFFELIGPAATILAVRRATRAGD</sequence>
<proteinExistence type="predicted"/>
<feature type="transmembrane region" description="Helical" evidence="5">
    <location>
        <begin position="332"/>
        <end position="351"/>
    </location>
</feature>
<keyword evidence="8" id="KW-1185">Reference proteome</keyword>
<dbReference type="Gene3D" id="1.20.1530.20">
    <property type="match status" value="1"/>
</dbReference>
<dbReference type="PANTHER" id="PTHR43021">
    <property type="entry name" value="NA(+)/H(+) ANTIPORTER-RELATED"/>
    <property type="match status" value="1"/>
</dbReference>
<feature type="transmembrane region" description="Helical" evidence="5">
    <location>
        <begin position="270"/>
        <end position="288"/>
    </location>
</feature>
<feature type="transmembrane region" description="Helical" evidence="5">
    <location>
        <begin position="194"/>
        <end position="216"/>
    </location>
</feature>
<feature type="transmembrane region" description="Helical" evidence="5">
    <location>
        <begin position="363"/>
        <end position="386"/>
    </location>
</feature>
<feature type="transmembrane region" description="Helical" evidence="5">
    <location>
        <begin position="63"/>
        <end position="83"/>
    </location>
</feature>
<dbReference type="InterPro" id="IPR038770">
    <property type="entry name" value="Na+/solute_symporter_sf"/>
</dbReference>
<dbReference type="PANTHER" id="PTHR43021:SF2">
    <property type="entry name" value="CATION_H+ EXCHANGER DOMAIN-CONTAINING PROTEIN"/>
    <property type="match status" value="1"/>
</dbReference>
<feature type="transmembrane region" description="Helical" evidence="5">
    <location>
        <begin position="6"/>
        <end position="26"/>
    </location>
</feature>
<reference evidence="7 8" key="1">
    <citation type="submission" date="2018-07" db="EMBL/GenBank/DDBJ databases">
        <title>Rhodosalinus sp. strain E84T genomic sequence and assembly.</title>
        <authorList>
            <person name="Liu Z.-W."/>
            <person name="Lu D.-C."/>
        </authorList>
    </citation>
    <scope>NUCLEOTIDE SEQUENCE [LARGE SCALE GENOMIC DNA]</scope>
    <source>
        <strain evidence="7 8">E84</strain>
    </source>
</reference>
<comment type="caution">
    <text evidence="7">The sequence shown here is derived from an EMBL/GenBank/DDBJ whole genome shotgun (WGS) entry which is preliminary data.</text>
</comment>
<feature type="transmembrane region" description="Helical" evidence="5">
    <location>
        <begin position="294"/>
        <end position="312"/>
    </location>
</feature>
<dbReference type="GO" id="GO:0015297">
    <property type="term" value="F:antiporter activity"/>
    <property type="evidence" value="ECO:0007669"/>
    <property type="project" value="InterPro"/>
</dbReference>
<evidence type="ECO:0000313" key="8">
    <source>
        <dbReference type="Proteomes" id="UP000253370"/>
    </source>
</evidence>
<feature type="transmembrane region" description="Helical" evidence="5">
    <location>
        <begin position="95"/>
        <end position="117"/>
    </location>
</feature>
<dbReference type="RefSeq" id="WP_113288580.1">
    <property type="nucleotide sequence ID" value="NZ_QNTQ01000005.1"/>
</dbReference>
<feature type="transmembrane region" description="Helical" evidence="5">
    <location>
        <begin position="38"/>
        <end position="57"/>
    </location>
</feature>
<accession>A0A365UAU6</accession>
<evidence type="ECO:0000259" key="6">
    <source>
        <dbReference type="Pfam" id="PF00999"/>
    </source>
</evidence>
<evidence type="ECO:0000256" key="4">
    <source>
        <dbReference type="ARBA" id="ARBA00023136"/>
    </source>
</evidence>
<dbReference type="GO" id="GO:1902600">
    <property type="term" value="P:proton transmembrane transport"/>
    <property type="evidence" value="ECO:0007669"/>
    <property type="project" value="InterPro"/>
</dbReference>
<dbReference type="AlphaFoldDB" id="A0A365UAU6"/>
<dbReference type="GO" id="GO:0016020">
    <property type="term" value="C:membrane"/>
    <property type="evidence" value="ECO:0007669"/>
    <property type="project" value="UniProtKB-SubCell"/>
</dbReference>
<organism evidence="7 8">
    <name type="scientific">Rhodosalinus halophilus</name>
    <dbReference type="NCBI Taxonomy" id="2259333"/>
    <lineage>
        <taxon>Bacteria</taxon>
        <taxon>Pseudomonadati</taxon>
        <taxon>Pseudomonadota</taxon>
        <taxon>Alphaproteobacteria</taxon>
        <taxon>Rhodobacterales</taxon>
        <taxon>Paracoccaceae</taxon>
        <taxon>Rhodosalinus</taxon>
    </lineage>
</organism>
<comment type="subcellular location">
    <subcellularLocation>
        <location evidence="1">Membrane</location>
        <topology evidence="1">Multi-pass membrane protein</topology>
    </subcellularLocation>
</comment>
<feature type="transmembrane region" description="Helical" evidence="5">
    <location>
        <begin position="165"/>
        <end position="182"/>
    </location>
</feature>
<keyword evidence="3 5" id="KW-1133">Transmembrane helix</keyword>
<dbReference type="Pfam" id="PF00999">
    <property type="entry name" value="Na_H_Exchanger"/>
    <property type="match status" value="1"/>
</dbReference>